<dbReference type="Proteomes" id="UP001349994">
    <property type="component" value="Unassembled WGS sequence"/>
</dbReference>
<name>A0ABU6IK06_9ACTN</name>
<reference evidence="2 3" key="1">
    <citation type="submission" date="2024-01" db="EMBL/GenBank/DDBJ databases">
        <title>novel species in genus Adlercreutzia.</title>
        <authorList>
            <person name="Liu X."/>
        </authorList>
    </citation>
    <scope>NUCLEOTIDE SEQUENCE [LARGE SCALE GENOMIC DNA]</scope>
    <source>
        <strain evidence="2 3">R7</strain>
    </source>
</reference>
<sequence length="148" mass="16454">MAAKIIPFPADCRAAAQGTARSSEGDANIALVVELVDPDPSRARTHAIAVQPDASLADLHREITRHFDWDATHNYFFSYGSCRFEDPELFRGHDHLSARCRKIYSAAEASIGRVLGARDDTLFYVYDLVHGWEVRISRKACSSLAQFG</sequence>
<dbReference type="SUPFAM" id="SSF159941">
    <property type="entry name" value="MM3350-like"/>
    <property type="match status" value="1"/>
</dbReference>
<proteinExistence type="predicted"/>
<evidence type="ECO:0000313" key="2">
    <source>
        <dbReference type="EMBL" id="MEC4176771.1"/>
    </source>
</evidence>
<keyword evidence="3" id="KW-1185">Reference proteome</keyword>
<dbReference type="EMBL" id="JAYMFF010000020">
    <property type="protein sequence ID" value="MEC4176771.1"/>
    <property type="molecule type" value="Genomic_DNA"/>
</dbReference>
<dbReference type="InterPro" id="IPR012912">
    <property type="entry name" value="Plasmid_pRiA4b_Orf3-like"/>
</dbReference>
<accession>A0ABU6IK06</accession>
<gene>
    <name evidence="2" type="ORF">VIN30_09970</name>
</gene>
<feature type="domain" description="Plasmid pRiA4b Orf3-like" evidence="1">
    <location>
        <begin position="31"/>
        <end position="137"/>
    </location>
</feature>
<comment type="caution">
    <text evidence="2">The sequence shown here is derived from an EMBL/GenBank/DDBJ whole genome shotgun (WGS) entry which is preliminary data.</text>
</comment>
<protein>
    <recommendedName>
        <fullName evidence="1">Plasmid pRiA4b Orf3-like domain-containing protein</fullName>
    </recommendedName>
</protein>
<organism evidence="2 3">
    <name type="scientific">Adlercreutzia wanghongyangiae</name>
    <dbReference type="NCBI Taxonomy" id="3111451"/>
    <lineage>
        <taxon>Bacteria</taxon>
        <taxon>Bacillati</taxon>
        <taxon>Actinomycetota</taxon>
        <taxon>Coriobacteriia</taxon>
        <taxon>Eggerthellales</taxon>
        <taxon>Eggerthellaceae</taxon>
        <taxon>Adlercreutzia</taxon>
    </lineage>
</organism>
<evidence type="ECO:0000313" key="3">
    <source>
        <dbReference type="Proteomes" id="UP001349994"/>
    </source>
</evidence>
<dbReference type="Gene3D" id="3.10.290.30">
    <property type="entry name" value="MM3350-like"/>
    <property type="match status" value="1"/>
</dbReference>
<dbReference type="InterPro" id="IPR024047">
    <property type="entry name" value="MM3350-like_sf"/>
</dbReference>
<evidence type="ECO:0000259" key="1">
    <source>
        <dbReference type="Pfam" id="PF07929"/>
    </source>
</evidence>
<dbReference type="Pfam" id="PF07929">
    <property type="entry name" value="PRiA4_ORF3"/>
    <property type="match status" value="1"/>
</dbReference>
<dbReference type="RefSeq" id="WP_338211278.1">
    <property type="nucleotide sequence ID" value="NZ_JAYMFF010000020.1"/>
</dbReference>